<sequence length="60" mass="6878">MNKGVEVQVKQMIQVLLGSKNVNVDVIYMLEELHKQGLLNETELQSFQKNRQFKKGIASC</sequence>
<accession>A0A1W6AH93</accession>
<protein>
    <submittedName>
        <fullName evidence="1">Uncharacterized protein</fullName>
    </submittedName>
</protein>
<evidence type="ECO:0000313" key="1">
    <source>
        <dbReference type="EMBL" id="ARJ25190.1"/>
    </source>
</evidence>
<proteinExistence type="predicted"/>
<dbReference type="RefSeq" id="WP_085313005.1">
    <property type="nucleotide sequence ID" value="NZ_CP020743.1"/>
</dbReference>
<reference evidence="1 2" key="1">
    <citation type="submission" date="2017-04" db="EMBL/GenBank/DDBJ databases">
        <title>The Characteristic of a Fine Plant Growth-Promoting Rhizobacteria Bacillus mycoides Gnyt1 and its Whole Genome Sequencing Analysis.</title>
        <authorList>
            <person name="Li J.H."/>
            <person name="Yao T."/>
        </authorList>
    </citation>
    <scope>NUCLEOTIDE SEQUENCE [LARGE SCALE GENOMIC DNA]</scope>
    <source>
        <strain evidence="1 2">Gnyt1</strain>
    </source>
</reference>
<dbReference type="Proteomes" id="UP000192932">
    <property type="component" value="Chromosome"/>
</dbReference>
<gene>
    <name evidence="1" type="ORF">B7492_22710</name>
</gene>
<dbReference type="AlphaFoldDB" id="A0A1W6AH93"/>
<organism evidence="1 2">
    <name type="scientific">Bacillus mycoides</name>
    <dbReference type="NCBI Taxonomy" id="1405"/>
    <lineage>
        <taxon>Bacteria</taxon>
        <taxon>Bacillati</taxon>
        <taxon>Bacillota</taxon>
        <taxon>Bacilli</taxon>
        <taxon>Bacillales</taxon>
        <taxon>Bacillaceae</taxon>
        <taxon>Bacillus</taxon>
        <taxon>Bacillus cereus group</taxon>
    </lineage>
</organism>
<evidence type="ECO:0000313" key="2">
    <source>
        <dbReference type="Proteomes" id="UP000192932"/>
    </source>
</evidence>
<dbReference type="EMBL" id="CP020743">
    <property type="protein sequence ID" value="ARJ25190.1"/>
    <property type="molecule type" value="Genomic_DNA"/>
</dbReference>
<name>A0A1W6AH93_BACMY</name>